<evidence type="ECO:0000313" key="1">
    <source>
        <dbReference type="EMBL" id="GGZ56004.1"/>
    </source>
</evidence>
<dbReference type="Proteomes" id="UP000643403">
    <property type="component" value="Unassembled WGS sequence"/>
</dbReference>
<name>A0ABQ3BSB4_9GAMM</name>
<comment type="caution">
    <text evidence="1">The sequence shown here is derived from an EMBL/GenBank/DDBJ whole genome shotgun (WGS) entry which is preliminary data.</text>
</comment>
<proteinExistence type="predicted"/>
<organism evidence="1 2">
    <name type="scientific">Cognatilysobacter xinjiangensis</name>
    <dbReference type="NCBI Taxonomy" id="546892"/>
    <lineage>
        <taxon>Bacteria</taxon>
        <taxon>Pseudomonadati</taxon>
        <taxon>Pseudomonadota</taxon>
        <taxon>Gammaproteobacteria</taxon>
        <taxon>Lysobacterales</taxon>
        <taxon>Lysobacteraceae</taxon>
        <taxon>Cognatilysobacter</taxon>
    </lineage>
</organism>
<dbReference type="EMBL" id="BMXY01000001">
    <property type="protein sequence ID" value="GGZ56004.1"/>
    <property type="molecule type" value="Genomic_DNA"/>
</dbReference>
<sequence>MAATIIAFPKQRRAEDDFVRTVRTDDELAFLRHNSDAELRSCYRNMQDAFARYQASRARK</sequence>
<protein>
    <submittedName>
        <fullName evidence="1">Uncharacterized protein</fullName>
    </submittedName>
</protein>
<accession>A0ABQ3BSB4</accession>
<reference evidence="2" key="1">
    <citation type="journal article" date="2019" name="Int. J. Syst. Evol. Microbiol.">
        <title>The Global Catalogue of Microorganisms (GCM) 10K type strain sequencing project: providing services to taxonomists for standard genome sequencing and annotation.</title>
        <authorList>
            <consortium name="The Broad Institute Genomics Platform"/>
            <consortium name="The Broad Institute Genome Sequencing Center for Infectious Disease"/>
            <person name="Wu L."/>
            <person name="Ma J."/>
        </authorList>
    </citation>
    <scope>NUCLEOTIDE SEQUENCE [LARGE SCALE GENOMIC DNA]</scope>
    <source>
        <strain evidence="2">KCTC 22558</strain>
    </source>
</reference>
<evidence type="ECO:0000313" key="2">
    <source>
        <dbReference type="Proteomes" id="UP000643403"/>
    </source>
</evidence>
<gene>
    <name evidence="1" type="ORF">GCM10008101_06760</name>
</gene>
<keyword evidence="2" id="KW-1185">Reference proteome</keyword>